<name>A0ABP1NP26_XYLVO</name>
<evidence type="ECO:0000313" key="2">
    <source>
        <dbReference type="EMBL" id="CAL7941976.1"/>
    </source>
</evidence>
<organism evidence="2 3">
    <name type="scientific">Xylocopa violacea</name>
    <name type="common">Violet carpenter bee</name>
    <name type="synonym">Apis violacea</name>
    <dbReference type="NCBI Taxonomy" id="135666"/>
    <lineage>
        <taxon>Eukaryota</taxon>
        <taxon>Metazoa</taxon>
        <taxon>Ecdysozoa</taxon>
        <taxon>Arthropoda</taxon>
        <taxon>Hexapoda</taxon>
        <taxon>Insecta</taxon>
        <taxon>Pterygota</taxon>
        <taxon>Neoptera</taxon>
        <taxon>Endopterygota</taxon>
        <taxon>Hymenoptera</taxon>
        <taxon>Apocrita</taxon>
        <taxon>Aculeata</taxon>
        <taxon>Apoidea</taxon>
        <taxon>Anthophila</taxon>
        <taxon>Apidae</taxon>
        <taxon>Xylocopa</taxon>
        <taxon>Xylocopa</taxon>
    </lineage>
</organism>
<reference evidence="2 3" key="1">
    <citation type="submission" date="2024-08" db="EMBL/GenBank/DDBJ databases">
        <authorList>
            <person name="Will J Nash"/>
            <person name="Angela Man"/>
            <person name="Seanna McTaggart"/>
            <person name="Kendall Baker"/>
            <person name="Tom Barker"/>
            <person name="Leah Catchpole"/>
            <person name="Alex Durrant"/>
            <person name="Karim Gharbi"/>
            <person name="Naomi Irish"/>
            <person name="Gemy Kaithakottil"/>
            <person name="Debby Ku"/>
            <person name="Aaliyah Providence"/>
            <person name="Felix Shaw"/>
            <person name="David Swarbreck"/>
            <person name="Chris Watkins"/>
            <person name="Ann M. McCartney"/>
            <person name="Giulio Formenti"/>
            <person name="Alice Mouton"/>
            <person name="Noel Vella"/>
            <person name="Bjorn M von Reumont"/>
            <person name="Adriana Vella"/>
            <person name="Wilfried Haerty"/>
        </authorList>
    </citation>
    <scope>NUCLEOTIDE SEQUENCE [LARGE SCALE GENOMIC DNA]</scope>
</reference>
<dbReference type="EMBL" id="CAXAJV020001292">
    <property type="protein sequence ID" value="CAL7941976.1"/>
    <property type="molecule type" value="Genomic_DNA"/>
</dbReference>
<keyword evidence="1" id="KW-0175">Coiled coil</keyword>
<keyword evidence="3" id="KW-1185">Reference proteome</keyword>
<proteinExistence type="predicted"/>
<evidence type="ECO:0000256" key="1">
    <source>
        <dbReference type="SAM" id="Coils"/>
    </source>
</evidence>
<gene>
    <name evidence="2" type="ORF">XYLVIOL_LOCUS5297</name>
</gene>
<accession>A0ABP1NP26</accession>
<evidence type="ECO:0000313" key="3">
    <source>
        <dbReference type="Proteomes" id="UP001642520"/>
    </source>
</evidence>
<protein>
    <submittedName>
        <fullName evidence="2">Uncharacterized protein</fullName>
    </submittedName>
</protein>
<sequence>MKNIRPNTPDISQFEKKFREMMYEVQRNIRQLDTLEKENLLIRSELCTKTSLLQNEQKVSNELQYRLKLTSQIINRLEEEKMRNKIDFSNLSMNYESLIKERDILTQELLKCQTEMAKFKLTHESLENTLHREIRQKEKLEQALMDLKNDNEKIIANVDMNITKLSKEQEYLLESAKAIIQLNKRLQTFGLCSHAINEKYKTEIKSLQHKLIALSVDELRKLPSNNRLHPEIENLCFKLKEMLTELKSRLRDSAPLEEKLNKIVNELSINLTQI</sequence>
<dbReference type="Proteomes" id="UP001642520">
    <property type="component" value="Unassembled WGS sequence"/>
</dbReference>
<comment type="caution">
    <text evidence="2">The sequence shown here is derived from an EMBL/GenBank/DDBJ whole genome shotgun (WGS) entry which is preliminary data.</text>
</comment>
<feature type="coiled-coil region" evidence="1">
    <location>
        <begin position="60"/>
        <end position="157"/>
    </location>
</feature>